<evidence type="ECO:0000256" key="1">
    <source>
        <dbReference type="SAM" id="SignalP"/>
    </source>
</evidence>
<feature type="signal peptide" evidence="1">
    <location>
        <begin position="1"/>
        <end position="20"/>
    </location>
</feature>
<gene>
    <name evidence="3" type="ORF">SAMN05216178_2083</name>
</gene>
<keyword evidence="4" id="KW-1185">Reference proteome</keyword>
<reference evidence="4" key="1">
    <citation type="submission" date="2016-10" db="EMBL/GenBank/DDBJ databases">
        <authorList>
            <person name="Varghese N."/>
            <person name="Submissions S."/>
        </authorList>
    </citation>
    <scope>NUCLEOTIDE SEQUENCE [LARGE SCALE GENOMIC DNA]</scope>
    <source>
        <strain evidence="4">DSM 9751</strain>
    </source>
</reference>
<keyword evidence="1" id="KW-0732">Signal</keyword>
<keyword evidence="3" id="KW-0946">Virion</keyword>
<evidence type="ECO:0000313" key="3">
    <source>
        <dbReference type="EMBL" id="SEB74247.1"/>
    </source>
</evidence>
<organism evidence="3 4">
    <name type="scientific">Pseudomonas saponiphila</name>
    <dbReference type="NCBI Taxonomy" id="556534"/>
    <lineage>
        <taxon>Bacteria</taxon>
        <taxon>Pseudomonadati</taxon>
        <taxon>Pseudomonadota</taxon>
        <taxon>Gammaproteobacteria</taxon>
        <taxon>Pseudomonadales</taxon>
        <taxon>Pseudomonadaceae</taxon>
        <taxon>Pseudomonas</taxon>
    </lineage>
</organism>
<sequence>MNGYQGMAVMSALLCATAGAADLQVQVRVDVLHGCQLLGQQREAGIEQLGTLDFGSSARLDDVAGPLTAALPSGRRPRLECNPDTPYQLRVDGGLHGGVGDVRYLASNRSLGKPIPYRLYQDPARRIPLPVNVPVSGRVPDSGSVDLPLYGRIEPLAEIPRAGGYSDLLKVTLSW</sequence>
<feature type="chain" id="PRO_5011714058" evidence="1">
    <location>
        <begin position="21"/>
        <end position="175"/>
    </location>
</feature>
<dbReference type="InterPro" id="IPR007893">
    <property type="entry name" value="Spore_coat_U/FanG"/>
</dbReference>
<feature type="domain" description="Spore coat protein U/FanG" evidence="2">
    <location>
        <begin position="24"/>
        <end position="172"/>
    </location>
</feature>
<dbReference type="PANTHER" id="PTHR37089:SF4">
    <property type="entry name" value="EXPORTED PROTEIN"/>
    <property type="match status" value="1"/>
</dbReference>
<dbReference type="EMBL" id="FNTJ01000001">
    <property type="protein sequence ID" value="SEB74247.1"/>
    <property type="molecule type" value="Genomic_DNA"/>
</dbReference>
<protein>
    <submittedName>
        <fullName evidence="3">Spore coat protein U (SCPU) domain-containing protein</fullName>
    </submittedName>
</protein>
<evidence type="ECO:0000259" key="2">
    <source>
        <dbReference type="Pfam" id="PF05229"/>
    </source>
</evidence>
<proteinExistence type="predicted"/>
<evidence type="ECO:0000313" key="4">
    <source>
        <dbReference type="Proteomes" id="UP000198982"/>
    </source>
</evidence>
<keyword evidence="3" id="KW-0167">Capsid protein</keyword>
<accession>A0A1H4LUK1</accession>
<dbReference type="Pfam" id="PF05229">
    <property type="entry name" value="SCPU"/>
    <property type="match status" value="1"/>
</dbReference>
<dbReference type="SMART" id="SM00972">
    <property type="entry name" value="SCPU"/>
    <property type="match status" value="1"/>
</dbReference>
<dbReference type="InterPro" id="IPR053167">
    <property type="entry name" value="Spore_coat_component"/>
</dbReference>
<name>A0A1H4LUK1_9PSED</name>
<dbReference type="Proteomes" id="UP000198982">
    <property type="component" value="Unassembled WGS sequence"/>
</dbReference>
<dbReference type="AlphaFoldDB" id="A0A1H4LUK1"/>
<dbReference type="PANTHER" id="PTHR37089">
    <property type="entry name" value="PROTEIN U-RELATED"/>
    <property type="match status" value="1"/>
</dbReference>